<accession>A0A1N6GW05</accession>
<name>A0A1N6GW05_9BURK</name>
<dbReference type="SUPFAM" id="SSF55811">
    <property type="entry name" value="Nudix"/>
    <property type="match status" value="1"/>
</dbReference>
<dbReference type="AlphaFoldDB" id="A0A1N6GW05"/>
<dbReference type="PANTHER" id="PTHR43736">
    <property type="entry name" value="ADP-RIBOSE PYROPHOSPHATASE"/>
    <property type="match status" value="1"/>
</dbReference>
<protein>
    <submittedName>
        <fullName evidence="2">8-oxo-dGTP diphosphatase</fullName>
    </submittedName>
</protein>
<gene>
    <name evidence="2" type="ORF">SAMN05444168_2739</name>
</gene>
<evidence type="ECO:0000259" key="1">
    <source>
        <dbReference type="PROSITE" id="PS51462"/>
    </source>
</evidence>
<dbReference type="Pfam" id="PF00293">
    <property type="entry name" value="NUDIX"/>
    <property type="match status" value="1"/>
</dbReference>
<evidence type="ECO:0000313" key="3">
    <source>
        <dbReference type="Proteomes" id="UP000184693"/>
    </source>
</evidence>
<dbReference type="PROSITE" id="PS51462">
    <property type="entry name" value="NUDIX"/>
    <property type="match status" value="1"/>
</dbReference>
<dbReference type="RefSeq" id="WP_074264728.1">
    <property type="nucleotide sequence ID" value="NZ_FSRM01000001.1"/>
</dbReference>
<proteinExistence type="predicted"/>
<dbReference type="Gene3D" id="3.90.79.10">
    <property type="entry name" value="Nucleoside Triphosphate Pyrophosphohydrolase"/>
    <property type="match status" value="1"/>
</dbReference>
<dbReference type="InterPro" id="IPR015797">
    <property type="entry name" value="NUDIX_hydrolase-like_dom_sf"/>
</dbReference>
<evidence type="ECO:0000313" key="2">
    <source>
        <dbReference type="EMBL" id="SIO11708.1"/>
    </source>
</evidence>
<sequence length="139" mass="15479">MKERATVVCRQHDKILLVTRGRSRWSLPGGTIRRSESPVEAARRELLEETALGIDGFSFLFQFGGLTKRHHVFLVELPTNLTPAASNEISRCRWIRPKQVSNVITSVPTREIVRLLVSHKNVTIAVPAVDLDSKAAPSA</sequence>
<dbReference type="InterPro" id="IPR000086">
    <property type="entry name" value="NUDIX_hydrolase_dom"/>
</dbReference>
<reference evidence="2 3" key="1">
    <citation type="submission" date="2016-11" db="EMBL/GenBank/DDBJ databases">
        <authorList>
            <person name="Jaros S."/>
            <person name="Januszkiewicz K."/>
            <person name="Wedrychowicz H."/>
        </authorList>
    </citation>
    <scope>NUCLEOTIDE SEQUENCE [LARGE SCALE GENOMIC DNA]</scope>
    <source>
        <strain evidence="2 3">GAS86</strain>
    </source>
</reference>
<organism evidence="2 3">
    <name type="scientific">Paraburkholderia phenazinium</name>
    <dbReference type="NCBI Taxonomy" id="60549"/>
    <lineage>
        <taxon>Bacteria</taxon>
        <taxon>Pseudomonadati</taxon>
        <taxon>Pseudomonadota</taxon>
        <taxon>Betaproteobacteria</taxon>
        <taxon>Burkholderiales</taxon>
        <taxon>Burkholderiaceae</taxon>
        <taxon>Paraburkholderia</taxon>
    </lineage>
</organism>
<dbReference type="GO" id="GO:0003824">
    <property type="term" value="F:catalytic activity"/>
    <property type="evidence" value="ECO:0007669"/>
    <property type="project" value="UniProtKB-ARBA"/>
</dbReference>
<dbReference type="Proteomes" id="UP000184693">
    <property type="component" value="Unassembled WGS sequence"/>
</dbReference>
<dbReference type="OrthoDB" id="9791228at2"/>
<dbReference type="CDD" id="cd04667">
    <property type="entry name" value="NUDIX_Hydrolase"/>
    <property type="match status" value="1"/>
</dbReference>
<dbReference type="EMBL" id="FSRM01000001">
    <property type="protein sequence ID" value="SIO11708.1"/>
    <property type="molecule type" value="Genomic_DNA"/>
</dbReference>
<dbReference type="PANTHER" id="PTHR43736:SF1">
    <property type="entry name" value="DIHYDRONEOPTERIN TRIPHOSPHATE DIPHOSPHATASE"/>
    <property type="match status" value="1"/>
</dbReference>
<feature type="domain" description="Nudix hydrolase" evidence="1">
    <location>
        <begin position="1"/>
        <end position="120"/>
    </location>
</feature>